<dbReference type="RefSeq" id="WP_161487025.1">
    <property type="nucleotide sequence ID" value="NZ_LWAE01000008.1"/>
</dbReference>
<evidence type="ECO:0000256" key="2">
    <source>
        <dbReference type="SAM" id="Phobius"/>
    </source>
</evidence>
<dbReference type="SUPFAM" id="SSF55073">
    <property type="entry name" value="Nucleotide cyclase"/>
    <property type="match status" value="1"/>
</dbReference>
<dbReference type="PATRIC" id="fig|1121326.3.peg.5098"/>
<organism evidence="5 6">
    <name type="scientific">Clostridium magnum DSM 2767</name>
    <dbReference type="NCBI Taxonomy" id="1121326"/>
    <lineage>
        <taxon>Bacteria</taxon>
        <taxon>Bacillati</taxon>
        <taxon>Bacillota</taxon>
        <taxon>Clostridia</taxon>
        <taxon>Eubacteriales</taxon>
        <taxon>Clostridiaceae</taxon>
        <taxon>Clostridium</taxon>
    </lineage>
</organism>
<dbReference type="Gene3D" id="3.30.70.270">
    <property type="match status" value="1"/>
</dbReference>
<evidence type="ECO:0000313" key="5">
    <source>
        <dbReference type="EMBL" id="KZL89543.1"/>
    </source>
</evidence>
<feature type="transmembrane region" description="Helical" evidence="2">
    <location>
        <begin position="517"/>
        <end position="536"/>
    </location>
</feature>
<dbReference type="Proteomes" id="UP000076603">
    <property type="component" value="Unassembled WGS sequence"/>
</dbReference>
<dbReference type="Gene3D" id="3.40.190.10">
    <property type="entry name" value="Periplasmic binding protein-like II"/>
    <property type="match status" value="4"/>
</dbReference>
<accession>A0A162R7F7</accession>
<sequence>MLKHILRICACLLTFLTIISFKVSAAINIDNPIELSNEEKQWISENKDRDFVLGIDPYSGIEYFKYKGEEKGYLIPLLEIVKKDLALNIKIEASKGWGEVYSGLQSGSVDILLGANETTERKKFMSFTRAINKNAYVIVAKKESNIHTIGDIDKKTVGFMKGDIISEVLPSTYKNINYKQEKYYSQEEGISALNNNEVDAFIMPGGSVVYDYIYRFPELTYAFKIHNITSDMTFSTRKENKLLASILDKEIKYLSSTNKLQELIDKSEIEYNIKIMNLTDKEIEWLKKDGKAVVGVTKDYLPFDYYENNTHKGISGEMIKEISRKTGVKFISNYGDFDSLYEKLTKGEVDVLNMAKTDERLKYAWYTRPFSLERDIIVGRKDSRDVRDIFGLEGKRVAVIKGFWHYEYLKKNLTDVNIIETNNIQESLTMVHKGKADYLIENPTVVRYYTEELQLYDLVEKGITSADSYLYYGVTKNKPELASIIDKVIPLMDIDQLSKIGYEEVPHVNSEKYYKKLIFTIIALAILLIIVILCVIKLIRDLIKERTETELLRQREHFLYIDTLTNVHNRNFFNRKIKETLDDKEYPQTVIVADMNNLKIANDKYGHHVGDELLKLFADILKETCPKESLILRMGGDEFHIILKSLDKKQVIKIIADIREITKERKIILDENEILIPSAAYGYAIRYSSEKSFDELIKIADQRMYIDKNKYKYVLRQRMISIKRTK</sequence>
<reference evidence="5 6" key="1">
    <citation type="submission" date="2016-04" db="EMBL/GenBank/DDBJ databases">
        <title>Genome sequence of Clostridium magnum DSM 2767.</title>
        <authorList>
            <person name="Poehlein A."/>
            <person name="Uhlig R."/>
            <person name="Fischer R."/>
            <person name="Bahl H."/>
            <person name="Daniel R."/>
        </authorList>
    </citation>
    <scope>NUCLEOTIDE SEQUENCE [LARGE SCALE GENOMIC DNA]</scope>
    <source>
        <strain evidence="5 6">DSM 2767</strain>
    </source>
</reference>
<feature type="signal peptide" evidence="3">
    <location>
        <begin position="1"/>
        <end position="25"/>
    </location>
</feature>
<proteinExistence type="predicted"/>
<dbReference type="PANTHER" id="PTHR35936:SF19">
    <property type="entry name" value="AMINO-ACID-BINDING PROTEIN YXEM-RELATED"/>
    <property type="match status" value="1"/>
</dbReference>
<evidence type="ECO:0000259" key="4">
    <source>
        <dbReference type="PROSITE" id="PS50887"/>
    </source>
</evidence>
<dbReference type="PROSITE" id="PS50887">
    <property type="entry name" value="GGDEF"/>
    <property type="match status" value="1"/>
</dbReference>
<dbReference type="SUPFAM" id="SSF53850">
    <property type="entry name" value="Periplasmic binding protein-like II"/>
    <property type="match status" value="2"/>
</dbReference>
<dbReference type="InterPro" id="IPR043128">
    <property type="entry name" value="Rev_trsase/Diguanyl_cyclase"/>
</dbReference>
<dbReference type="OrthoDB" id="9805474at2"/>
<dbReference type="CDD" id="cd01007">
    <property type="entry name" value="PBP2_BvgS_HisK_like"/>
    <property type="match status" value="1"/>
</dbReference>
<evidence type="ECO:0000256" key="1">
    <source>
        <dbReference type="ARBA" id="ARBA00022729"/>
    </source>
</evidence>
<evidence type="ECO:0000313" key="6">
    <source>
        <dbReference type="Proteomes" id="UP000076603"/>
    </source>
</evidence>
<keyword evidence="2" id="KW-0472">Membrane</keyword>
<name>A0A162R7F7_9CLOT</name>
<keyword evidence="2" id="KW-0812">Transmembrane</keyword>
<protein>
    <submittedName>
        <fullName evidence="5">Virulence sensor protein BvgS</fullName>
        <ecNumber evidence="5">2.7.13.3</ecNumber>
    </submittedName>
</protein>
<dbReference type="SMART" id="SM00267">
    <property type="entry name" value="GGDEF"/>
    <property type="match status" value="1"/>
</dbReference>
<dbReference type="GO" id="GO:0004673">
    <property type="term" value="F:protein histidine kinase activity"/>
    <property type="evidence" value="ECO:0007669"/>
    <property type="project" value="UniProtKB-EC"/>
</dbReference>
<dbReference type="STRING" id="1121326.CLMAG_50340"/>
<dbReference type="AlphaFoldDB" id="A0A162R7F7"/>
<dbReference type="Pfam" id="PF00497">
    <property type="entry name" value="SBP_bac_3"/>
    <property type="match status" value="2"/>
</dbReference>
<comment type="caution">
    <text evidence="5">The sequence shown here is derived from an EMBL/GenBank/DDBJ whole genome shotgun (WGS) entry which is preliminary data.</text>
</comment>
<dbReference type="CDD" id="cd01949">
    <property type="entry name" value="GGDEF"/>
    <property type="match status" value="1"/>
</dbReference>
<evidence type="ECO:0000256" key="3">
    <source>
        <dbReference type="SAM" id="SignalP"/>
    </source>
</evidence>
<dbReference type="InterPro" id="IPR029787">
    <property type="entry name" value="Nucleotide_cyclase"/>
</dbReference>
<keyword evidence="5" id="KW-0808">Transferase</keyword>
<feature type="domain" description="GGDEF" evidence="4">
    <location>
        <begin position="586"/>
        <end position="724"/>
    </location>
</feature>
<keyword evidence="1 3" id="KW-0732">Signal</keyword>
<keyword evidence="2" id="KW-1133">Transmembrane helix</keyword>
<dbReference type="Pfam" id="PF00990">
    <property type="entry name" value="GGDEF"/>
    <property type="match status" value="1"/>
</dbReference>
<dbReference type="EMBL" id="LWAE01000008">
    <property type="protein sequence ID" value="KZL89543.1"/>
    <property type="molecule type" value="Genomic_DNA"/>
</dbReference>
<gene>
    <name evidence="5" type="primary">bvgS</name>
    <name evidence="5" type="ORF">CLMAG_50340</name>
</gene>
<dbReference type="NCBIfam" id="TIGR00254">
    <property type="entry name" value="GGDEF"/>
    <property type="match status" value="1"/>
</dbReference>
<dbReference type="EC" id="2.7.13.3" evidence="5"/>
<dbReference type="InterPro" id="IPR000160">
    <property type="entry name" value="GGDEF_dom"/>
</dbReference>
<dbReference type="InterPro" id="IPR001638">
    <property type="entry name" value="Solute-binding_3/MltF_N"/>
</dbReference>
<keyword evidence="6" id="KW-1185">Reference proteome</keyword>
<feature type="chain" id="PRO_5038389100" evidence="3">
    <location>
        <begin position="26"/>
        <end position="726"/>
    </location>
</feature>
<dbReference type="PANTHER" id="PTHR35936">
    <property type="entry name" value="MEMBRANE-BOUND LYTIC MUREIN TRANSGLYCOSYLASE F"/>
    <property type="match status" value="1"/>
</dbReference>
<dbReference type="SMART" id="SM00062">
    <property type="entry name" value="PBPb"/>
    <property type="match status" value="2"/>
</dbReference>